<dbReference type="EMBL" id="HBUE01272037">
    <property type="protein sequence ID" value="CAG6564408.1"/>
    <property type="molecule type" value="Transcribed_RNA"/>
</dbReference>
<reference evidence="1" key="1">
    <citation type="submission" date="2021-05" db="EMBL/GenBank/DDBJ databases">
        <authorList>
            <person name="Alioto T."/>
            <person name="Alioto T."/>
            <person name="Gomez Garrido J."/>
        </authorList>
    </citation>
    <scope>NUCLEOTIDE SEQUENCE</scope>
</reference>
<evidence type="ECO:0000313" key="1">
    <source>
        <dbReference type="EMBL" id="CAG6512941.1"/>
    </source>
</evidence>
<accession>A0A8D8DK11</accession>
<proteinExistence type="predicted"/>
<sequence length="102" mass="11634">MFRGGSNCKPPLINYYTQGMPEKLLVDLDGIGYNKGNLSAAQRDRLGRRLGDLLHRARRRGRGDLRVVRRVTVEQRNHVQAEDRPHLPDLGHCTAAVSRYRT</sequence>
<name>A0A8D8DK11_CULPI</name>
<dbReference type="AlphaFoldDB" id="A0A8D8DK11"/>
<protein>
    <submittedName>
        <fullName evidence="1">(northern house mosquito) hypothetical protein</fullName>
    </submittedName>
</protein>
<dbReference type="EMBL" id="HBUE01166718">
    <property type="protein sequence ID" value="CAG6512941.1"/>
    <property type="molecule type" value="Transcribed_RNA"/>
</dbReference>
<organism evidence="1">
    <name type="scientific">Culex pipiens</name>
    <name type="common">House mosquito</name>
    <dbReference type="NCBI Taxonomy" id="7175"/>
    <lineage>
        <taxon>Eukaryota</taxon>
        <taxon>Metazoa</taxon>
        <taxon>Ecdysozoa</taxon>
        <taxon>Arthropoda</taxon>
        <taxon>Hexapoda</taxon>
        <taxon>Insecta</taxon>
        <taxon>Pterygota</taxon>
        <taxon>Neoptera</taxon>
        <taxon>Endopterygota</taxon>
        <taxon>Diptera</taxon>
        <taxon>Nematocera</taxon>
        <taxon>Culicoidea</taxon>
        <taxon>Culicidae</taxon>
        <taxon>Culicinae</taxon>
        <taxon>Culicini</taxon>
        <taxon>Culex</taxon>
        <taxon>Culex</taxon>
    </lineage>
</organism>